<reference evidence="3 4" key="1">
    <citation type="journal article" date="2023" name="Commun. Biol.">
        <title>Genome analysis of Parmales, the sister group of diatoms, reveals the evolutionary specialization of diatoms from phago-mixotrophs to photoautotrophs.</title>
        <authorList>
            <person name="Ban H."/>
            <person name="Sato S."/>
            <person name="Yoshikawa S."/>
            <person name="Yamada K."/>
            <person name="Nakamura Y."/>
            <person name="Ichinomiya M."/>
            <person name="Sato N."/>
            <person name="Blanc-Mathieu R."/>
            <person name="Endo H."/>
            <person name="Kuwata A."/>
            <person name="Ogata H."/>
        </authorList>
    </citation>
    <scope>NUCLEOTIDE SEQUENCE [LARGE SCALE GENOMIC DNA]</scope>
</reference>
<keyword evidence="1" id="KW-0732">Signal</keyword>
<dbReference type="SUPFAM" id="SSF51735">
    <property type="entry name" value="NAD(P)-binding Rossmann-fold domains"/>
    <property type="match status" value="1"/>
</dbReference>
<dbReference type="Proteomes" id="UP001165060">
    <property type="component" value="Unassembled WGS sequence"/>
</dbReference>
<comment type="caution">
    <text evidence="3">The sequence shown here is derived from an EMBL/GenBank/DDBJ whole genome shotgun (WGS) entry which is preliminary data.</text>
</comment>
<organism evidence="3 4">
    <name type="scientific">Tetraparma gracilis</name>
    <dbReference type="NCBI Taxonomy" id="2962635"/>
    <lineage>
        <taxon>Eukaryota</taxon>
        <taxon>Sar</taxon>
        <taxon>Stramenopiles</taxon>
        <taxon>Ochrophyta</taxon>
        <taxon>Bolidophyceae</taxon>
        <taxon>Parmales</taxon>
        <taxon>Triparmaceae</taxon>
        <taxon>Tetraparma</taxon>
    </lineage>
</organism>
<evidence type="ECO:0000256" key="1">
    <source>
        <dbReference type="SAM" id="SignalP"/>
    </source>
</evidence>
<name>A0ABQ6N0R9_9STRA</name>
<accession>A0ABQ6N0R9</accession>
<feature type="chain" id="PRO_5046736616" description="NAD(P)-binding domain-containing protein" evidence="1">
    <location>
        <begin position="25"/>
        <end position="358"/>
    </location>
</feature>
<dbReference type="InterPro" id="IPR036291">
    <property type="entry name" value="NAD(P)-bd_dom_sf"/>
</dbReference>
<feature type="domain" description="NAD(P)-binding" evidence="2">
    <location>
        <begin position="37"/>
        <end position="265"/>
    </location>
</feature>
<sequence length="358" mass="37981">MPTLLAFPLAALLLMLLLLPPCSPFAPPPPSPVLVTGATGKVGRLIVEELLLRNIPVRALARDVDRARHVLHPLDPFSSDPSRAANLHIVKGDVTDRASLEDAVDGASAVIAAHGTLRLSRLHQALLPLYWPALSPARFARRDMAHPYHVNYRAVEALGELCAKHGVGKIVRLTGLTCSLRPWNPVSVIFNALLSFSGRYHKMGEAALLAGPTPVTLLRPGGLSDVPRDPSLASVQVALAGSLPPPARVPRADVALAAVESALHPELRGESYACAIRSAGDVGGRRQGERGEGRGTALEALLEELPNRELPGRYNAGRENLMISACHGLFVWTLLLAVGKGAKVAVGLAARVVARFAI</sequence>
<evidence type="ECO:0000313" key="3">
    <source>
        <dbReference type="EMBL" id="GMI37930.1"/>
    </source>
</evidence>
<keyword evidence="4" id="KW-1185">Reference proteome</keyword>
<dbReference type="PANTHER" id="PTHR15020">
    <property type="entry name" value="FLAVIN REDUCTASE-RELATED"/>
    <property type="match status" value="1"/>
</dbReference>
<dbReference type="Gene3D" id="3.40.50.720">
    <property type="entry name" value="NAD(P)-binding Rossmann-like Domain"/>
    <property type="match status" value="1"/>
</dbReference>
<protein>
    <recommendedName>
        <fullName evidence="2">NAD(P)-binding domain-containing protein</fullName>
    </recommendedName>
</protein>
<gene>
    <name evidence="3" type="ORF">TeGR_g3216</name>
</gene>
<evidence type="ECO:0000259" key="2">
    <source>
        <dbReference type="Pfam" id="PF13460"/>
    </source>
</evidence>
<evidence type="ECO:0000313" key="4">
    <source>
        <dbReference type="Proteomes" id="UP001165060"/>
    </source>
</evidence>
<dbReference type="PANTHER" id="PTHR15020:SF11">
    <property type="entry name" value="OS06G0360300 PROTEIN"/>
    <property type="match status" value="1"/>
</dbReference>
<dbReference type="InterPro" id="IPR016040">
    <property type="entry name" value="NAD(P)-bd_dom"/>
</dbReference>
<feature type="signal peptide" evidence="1">
    <location>
        <begin position="1"/>
        <end position="24"/>
    </location>
</feature>
<dbReference type="EMBL" id="BRYB01000798">
    <property type="protein sequence ID" value="GMI37930.1"/>
    <property type="molecule type" value="Genomic_DNA"/>
</dbReference>
<dbReference type="Pfam" id="PF13460">
    <property type="entry name" value="NAD_binding_10"/>
    <property type="match status" value="1"/>
</dbReference>
<proteinExistence type="predicted"/>